<dbReference type="GO" id="GO:0008932">
    <property type="term" value="F:lytic endotransglycosylase activity"/>
    <property type="evidence" value="ECO:0007669"/>
    <property type="project" value="TreeGrafter"/>
</dbReference>
<sequence>MNLYECLHAKKGYAYKSDQVVSDSLINTYPNIDTTRKLRGNSRVTGDVDINIQNNIIDMLVSISARYLLNYKEVAYILLTAKVESGFNPDAAAGTTTAGGLAQGTVGFINDAKNNSKEILGFTLDLNGESIFDAEKGCYALVYSFLLNKKKVSTHYSTSQLDYWMWLYLLHHDGAYSLGKYIDGKHKISKDGRKWADYIIEKLPLVEGLLKSNPVSTSFKLSTGDDTPIANKEYVATISLAQNTSCPSIVSTMNNPLIFFQGKTDGEGKTEAIKALAGAEIVFTILKDNYKKLAMSGSADSSHQPKTEKSKKQKPKLSEVGPSSGTTYTVKSGDTLSAISKMHSTTINDLVKLNGLPNANVLHIGQVLKLSTQKNNDTESQLSINYISRYIPKEVKQAIIKHLGIDNGNAHAAISYSRSHIALPSGSISADIDKNKNVVHIKTTTKPEAVKKKQQPPEKHKTDDKGTAKPTTVKDDFEPVLIFVKGQADEKRVSDKSKNILKSLAKESGAHILYITSTLRTPEEQAQAMYTNIRTRGVESQHYYAKNGRMVVDAGVAAGIEDKDAALDAMIKKIKNLQDMNEIVSRHCVSEDMYSKKNVMDISKTRLGSLGRTLDKVIKEHIKKNKELKYISPYGHAGEPAIHIEIEQ</sequence>
<feature type="compositionally biased region" description="Basic and acidic residues" evidence="1">
    <location>
        <begin position="448"/>
        <end position="471"/>
    </location>
</feature>
<dbReference type="CDD" id="cd00118">
    <property type="entry name" value="LysM"/>
    <property type="match status" value="1"/>
</dbReference>
<dbReference type="Gene3D" id="1.10.530.10">
    <property type="match status" value="1"/>
</dbReference>
<evidence type="ECO:0000313" key="3">
    <source>
        <dbReference type="EMBL" id="RJT45063.1"/>
    </source>
</evidence>
<dbReference type="RefSeq" id="WP_120132297.1">
    <property type="nucleotide sequence ID" value="NZ_RAHH01000008.1"/>
</dbReference>
<proteinExistence type="predicted"/>
<evidence type="ECO:0000256" key="1">
    <source>
        <dbReference type="SAM" id="MobiDB-lite"/>
    </source>
</evidence>
<dbReference type="Proteomes" id="UP000284908">
    <property type="component" value="Unassembled WGS sequence"/>
</dbReference>
<reference evidence="3 4" key="1">
    <citation type="submission" date="2018-09" db="EMBL/GenBank/DDBJ databases">
        <authorList>
            <person name="Le Fleche-Mateos A."/>
        </authorList>
    </citation>
    <scope>NUCLEOTIDE SEQUENCE [LARGE SCALE GENOMIC DNA]</scope>
    <source>
        <strain evidence="3 4">DSM 27399</strain>
    </source>
</reference>
<dbReference type="PANTHER" id="PTHR33734:SF22">
    <property type="entry name" value="MEMBRANE-BOUND LYTIC MUREIN TRANSGLYCOSYLASE D"/>
    <property type="match status" value="1"/>
</dbReference>
<dbReference type="AlphaFoldDB" id="A0A419NAQ5"/>
<dbReference type="OrthoDB" id="370541at2"/>
<dbReference type="SUPFAM" id="SSF54106">
    <property type="entry name" value="LysM domain"/>
    <property type="match status" value="1"/>
</dbReference>
<evidence type="ECO:0000313" key="4">
    <source>
        <dbReference type="Proteomes" id="UP000284908"/>
    </source>
</evidence>
<dbReference type="Pfam" id="PF01476">
    <property type="entry name" value="LysM"/>
    <property type="match status" value="1"/>
</dbReference>
<dbReference type="SMART" id="SM00257">
    <property type="entry name" value="LysM"/>
    <property type="match status" value="1"/>
</dbReference>
<comment type="caution">
    <text evidence="3">The sequence shown here is derived from an EMBL/GenBank/DDBJ whole genome shotgun (WGS) entry which is preliminary data.</text>
</comment>
<dbReference type="InterPro" id="IPR018392">
    <property type="entry name" value="LysM"/>
</dbReference>
<accession>A0A419NAQ5</accession>
<gene>
    <name evidence="3" type="ORF">D6C13_08205</name>
</gene>
<organism evidence="3 4">
    <name type="scientific">Rahnella woolbedingensis</name>
    <dbReference type="NCBI Taxonomy" id="1510574"/>
    <lineage>
        <taxon>Bacteria</taxon>
        <taxon>Pseudomonadati</taxon>
        <taxon>Pseudomonadota</taxon>
        <taxon>Gammaproteobacteria</taxon>
        <taxon>Enterobacterales</taxon>
        <taxon>Yersiniaceae</taxon>
        <taxon>Rahnella</taxon>
    </lineage>
</organism>
<protein>
    <submittedName>
        <fullName evidence="3">LysM peptidoglycan-binding domain-containing protein</fullName>
    </submittedName>
</protein>
<dbReference type="InterPro" id="IPR036779">
    <property type="entry name" value="LysM_dom_sf"/>
</dbReference>
<feature type="domain" description="LysM" evidence="2">
    <location>
        <begin position="326"/>
        <end position="370"/>
    </location>
</feature>
<dbReference type="PROSITE" id="PS51782">
    <property type="entry name" value="LYSM"/>
    <property type="match status" value="1"/>
</dbReference>
<dbReference type="PANTHER" id="PTHR33734">
    <property type="entry name" value="LYSM DOMAIN-CONTAINING GPI-ANCHORED PROTEIN 2"/>
    <property type="match status" value="1"/>
</dbReference>
<name>A0A419NAQ5_9GAMM</name>
<dbReference type="EMBL" id="RAHH01000008">
    <property type="protein sequence ID" value="RJT45063.1"/>
    <property type="molecule type" value="Genomic_DNA"/>
</dbReference>
<dbReference type="Gene3D" id="3.10.350.10">
    <property type="entry name" value="LysM domain"/>
    <property type="match status" value="1"/>
</dbReference>
<feature type="region of interest" description="Disordered" evidence="1">
    <location>
        <begin position="443"/>
        <end position="471"/>
    </location>
</feature>
<evidence type="ECO:0000259" key="2">
    <source>
        <dbReference type="PROSITE" id="PS51782"/>
    </source>
</evidence>
<feature type="region of interest" description="Disordered" evidence="1">
    <location>
        <begin position="296"/>
        <end position="328"/>
    </location>
</feature>
<keyword evidence="4" id="KW-1185">Reference proteome</keyword>